<dbReference type="RefSeq" id="WP_355664093.1">
    <property type="nucleotide sequence ID" value="NZ_JBEXRX010000017.1"/>
</dbReference>
<keyword evidence="10" id="KW-1185">Reference proteome</keyword>
<sequence>MTTPTARPPGPGRGLSDRSFGFLLTLPALVLFGAIVLYPLVGSLSTSLFRQSLVLPGRSFAGLDNFRAVLADEFWPVLQHTLVFTVACTLIPFVIGFALALALHTRLPGRGVLRGLFLFPWVIPGVVVSFVWMWIFNANYGVLNGLLVRIGLIDEPISWLGQPGTAMAAVIVAKSWASFPWMMVMLLAGLQTVPQTLHEAAALDGAGTVRRFWHVTLPHLRGIIGVVLLLETIWNFQHFDTIYVLTGGGPAGATTTFAVSVYDTAFKGFDLGRAGALGALWLALLSILVVLYVWASERGEKS</sequence>
<evidence type="ECO:0000256" key="4">
    <source>
        <dbReference type="ARBA" id="ARBA00022692"/>
    </source>
</evidence>
<comment type="caution">
    <text evidence="9">The sequence shown here is derived from an EMBL/GenBank/DDBJ whole genome shotgun (WGS) entry which is preliminary data.</text>
</comment>
<evidence type="ECO:0000256" key="7">
    <source>
        <dbReference type="RuleBase" id="RU363032"/>
    </source>
</evidence>
<feature type="transmembrane region" description="Helical" evidence="7">
    <location>
        <begin position="20"/>
        <end position="41"/>
    </location>
</feature>
<dbReference type="InterPro" id="IPR035906">
    <property type="entry name" value="MetI-like_sf"/>
</dbReference>
<dbReference type="CDD" id="cd06261">
    <property type="entry name" value="TM_PBP2"/>
    <property type="match status" value="1"/>
</dbReference>
<feature type="transmembrane region" description="Helical" evidence="7">
    <location>
        <begin position="115"/>
        <end position="136"/>
    </location>
</feature>
<dbReference type="EMBL" id="JBEXRX010000017">
    <property type="protein sequence ID" value="MEU0152108.1"/>
    <property type="molecule type" value="Genomic_DNA"/>
</dbReference>
<comment type="subcellular location">
    <subcellularLocation>
        <location evidence="1 7">Cell membrane</location>
        <topology evidence="1 7">Multi-pass membrane protein</topology>
    </subcellularLocation>
</comment>
<dbReference type="PANTHER" id="PTHR43005:SF1">
    <property type="entry name" value="SPERMIDINE_PUTRESCINE TRANSPORT SYSTEM PERMEASE PROTEIN"/>
    <property type="match status" value="1"/>
</dbReference>
<evidence type="ECO:0000313" key="10">
    <source>
        <dbReference type="Proteomes" id="UP001550348"/>
    </source>
</evidence>
<gene>
    <name evidence="9" type="ORF">ABZ071_09295</name>
</gene>
<evidence type="ECO:0000259" key="8">
    <source>
        <dbReference type="PROSITE" id="PS50928"/>
    </source>
</evidence>
<evidence type="ECO:0000256" key="1">
    <source>
        <dbReference type="ARBA" id="ARBA00004651"/>
    </source>
</evidence>
<evidence type="ECO:0000256" key="3">
    <source>
        <dbReference type="ARBA" id="ARBA00022475"/>
    </source>
</evidence>
<accession>A0ABV2VH27</accession>
<dbReference type="PANTHER" id="PTHR43005">
    <property type="entry name" value="BLR7065 PROTEIN"/>
    <property type="match status" value="1"/>
</dbReference>
<keyword evidence="3" id="KW-1003">Cell membrane</keyword>
<feature type="transmembrane region" description="Helical" evidence="7">
    <location>
        <begin position="242"/>
        <end position="262"/>
    </location>
</feature>
<dbReference type="PROSITE" id="PS50928">
    <property type="entry name" value="ABC_TM1"/>
    <property type="match status" value="1"/>
</dbReference>
<name>A0ABV2VH27_9ACTN</name>
<dbReference type="Pfam" id="PF00528">
    <property type="entry name" value="BPD_transp_1"/>
    <property type="match status" value="1"/>
</dbReference>
<evidence type="ECO:0000256" key="6">
    <source>
        <dbReference type="ARBA" id="ARBA00023136"/>
    </source>
</evidence>
<protein>
    <submittedName>
        <fullName evidence="9">Sugar ABC transporter permease</fullName>
    </submittedName>
</protein>
<dbReference type="SUPFAM" id="SSF161098">
    <property type="entry name" value="MetI-like"/>
    <property type="match status" value="1"/>
</dbReference>
<evidence type="ECO:0000313" key="9">
    <source>
        <dbReference type="EMBL" id="MEU0152108.1"/>
    </source>
</evidence>
<dbReference type="InterPro" id="IPR000515">
    <property type="entry name" value="MetI-like"/>
</dbReference>
<feature type="domain" description="ABC transmembrane type-1" evidence="8">
    <location>
        <begin position="78"/>
        <end position="292"/>
    </location>
</feature>
<feature type="transmembrane region" description="Helical" evidence="7">
    <location>
        <begin position="274"/>
        <end position="295"/>
    </location>
</feature>
<feature type="transmembrane region" description="Helical" evidence="7">
    <location>
        <begin position="82"/>
        <end position="103"/>
    </location>
</feature>
<comment type="similarity">
    <text evidence="7">Belongs to the binding-protein-dependent transport system permease family.</text>
</comment>
<evidence type="ECO:0000256" key="2">
    <source>
        <dbReference type="ARBA" id="ARBA00022448"/>
    </source>
</evidence>
<keyword evidence="6 7" id="KW-0472">Membrane</keyword>
<dbReference type="Proteomes" id="UP001550348">
    <property type="component" value="Unassembled WGS sequence"/>
</dbReference>
<evidence type="ECO:0000256" key="5">
    <source>
        <dbReference type="ARBA" id="ARBA00022989"/>
    </source>
</evidence>
<proteinExistence type="inferred from homology"/>
<keyword evidence="2 7" id="KW-0813">Transport</keyword>
<dbReference type="Gene3D" id="1.10.3720.10">
    <property type="entry name" value="MetI-like"/>
    <property type="match status" value="1"/>
</dbReference>
<keyword evidence="5 7" id="KW-1133">Transmembrane helix</keyword>
<organism evidence="9 10">
    <name type="scientific">Micromonospora fulviviridis</name>
    <dbReference type="NCBI Taxonomy" id="47860"/>
    <lineage>
        <taxon>Bacteria</taxon>
        <taxon>Bacillati</taxon>
        <taxon>Actinomycetota</taxon>
        <taxon>Actinomycetes</taxon>
        <taxon>Micromonosporales</taxon>
        <taxon>Micromonosporaceae</taxon>
        <taxon>Micromonospora</taxon>
    </lineage>
</organism>
<reference evidence="9 10" key="1">
    <citation type="submission" date="2024-06" db="EMBL/GenBank/DDBJ databases">
        <title>The Natural Products Discovery Center: Release of the First 8490 Sequenced Strains for Exploring Actinobacteria Biosynthetic Diversity.</title>
        <authorList>
            <person name="Kalkreuter E."/>
            <person name="Kautsar S.A."/>
            <person name="Yang D."/>
            <person name="Bader C.D."/>
            <person name="Teijaro C.N."/>
            <person name="Fluegel L."/>
            <person name="Davis C.M."/>
            <person name="Simpson J.R."/>
            <person name="Lauterbach L."/>
            <person name="Steele A.D."/>
            <person name="Gui C."/>
            <person name="Meng S."/>
            <person name="Li G."/>
            <person name="Viehrig K."/>
            <person name="Ye F."/>
            <person name="Su P."/>
            <person name="Kiefer A.F."/>
            <person name="Nichols A."/>
            <person name="Cepeda A.J."/>
            <person name="Yan W."/>
            <person name="Fan B."/>
            <person name="Jiang Y."/>
            <person name="Adhikari A."/>
            <person name="Zheng C.-J."/>
            <person name="Schuster L."/>
            <person name="Cowan T.M."/>
            <person name="Smanski M.J."/>
            <person name="Chevrette M.G."/>
            <person name="De Carvalho L.P.S."/>
            <person name="Shen B."/>
        </authorList>
    </citation>
    <scope>NUCLEOTIDE SEQUENCE [LARGE SCALE GENOMIC DNA]</scope>
    <source>
        <strain evidence="9 10">NPDC006286</strain>
    </source>
</reference>
<keyword evidence="4 7" id="KW-0812">Transmembrane</keyword>